<organism evidence="1 2">
    <name type="scientific">Gossypium trilobum</name>
    <dbReference type="NCBI Taxonomy" id="34281"/>
    <lineage>
        <taxon>Eukaryota</taxon>
        <taxon>Viridiplantae</taxon>
        <taxon>Streptophyta</taxon>
        <taxon>Embryophyta</taxon>
        <taxon>Tracheophyta</taxon>
        <taxon>Spermatophyta</taxon>
        <taxon>Magnoliopsida</taxon>
        <taxon>eudicotyledons</taxon>
        <taxon>Gunneridae</taxon>
        <taxon>Pentapetalae</taxon>
        <taxon>rosids</taxon>
        <taxon>malvids</taxon>
        <taxon>Malvales</taxon>
        <taxon>Malvaceae</taxon>
        <taxon>Malvoideae</taxon>
        <taxon>Gossypium</taxon>
    </lineage>
</organism>
<dbReference type="EMBL" id="JABEZW010000003">
    <property type="protein sequence ID" value="MBA0761471.1"/>
    <property type="molecule type" value="Genomic_DNA"/>
</dbReference>
<protein>
    <submittedName>
        <fullName evidence="1">Uncharacterized protein</fullName>
    </submittedName>
</protein>
<evidence type="ECO:0000313" key="1">
    <source>
        <dbReference type="EMBL" id="MBA0761471.1"/>
    </source>
</evidence>
<proteinExistence type="predicted"/>
<sequence length="17" mass="2090">MAIFRNLQDEDVEWRAP</sequence>
<reference evidence="1 2" key="1">
    <citation type="journal article" date="2019" name="Genome Biol. Evol.">
        <title>Insights into the evolution of the New World diploid cottons (Gossypium, subgenus Houzingenia) based on genome sequencing.</title>
        <authorList>
            <person name="Grover C.E."/>
            <person name="Arick M.A. 2nd"/>
            <person name="Thrash A."/>
            <person name="Conover J.L."/>
            <person name="Sanders W.S."/>
            <person name="Peterson D.G."/>
            <person name="Frelichowski J.E."/>
            <person name="Scheffler J.A."/>
            <person name="Scheffler B.E."/>
            <person name="Wendel J.F."/>
        </authorList>
    </citation>
    <scope>NUCLEOTIDE SEQUENCE [LARGE SCALE GENOMIC DNA]</scope>
    <source>
        <strain evidence="1">8</strain>
        <tissue evidence="1">Leaf</tissue>
    </source>
</reference>
<dbReference type="AlphaFoldDB" id="A0A7J9DLC5"/>
<accession>A0A7J9DLC5</accession>
<keyword evidence="2" id="KW-1185">Reference proteome</keyword>
<gene>
    <name evidence="1" type="ORF">Gotri_024117</name>
</gene>
<name>A0A7J9DLC5_9ROSI</name>
<comment type="caution">
    <text evidence="1">The sequence shown here is derived from an EMBL/GenBank/DDBJ whole genome shotgun (WGS) entry which is preliminary data.</text>
</comment>
<dbReference type="Proteomes" id="UP000593568">
    <property type="component" value="Unassembled WGS sequence"/>
</dbReference>
<evidence type="ECO:0000313" key="2">
    <source>
        <dbReference type="Proteomes" id="UP000593568"/>
    </source>
</evidence>